<organism evidence="2">
    <name type="scientific">Lotharella globosa</name>
    <dbReference type="NCBI Taxonomy" id="91324"/>
    <lineage>
        <taxon>Eukaryota</taxon>
        <taxon>Sar</taxon>
        <taxon>Rhizaria</taxon>
        <taxon>Cercozoa</taxon>
        <taxon>Chlorarachniophyceae</taxon>
        <taxon>Lotharella</taxon>
    </lineage>
</organism>
<protein>
    <recommendedName>
        <fullName evidence="3">WW domain-containing protein</fullName>
    </recommendedName>
</protein>
<evidence type="ECO:0008006" key="3">
    <source>
        <dbReference type="Google" id="ProtNLM"/>
    </source>
</evidence>
<accession>A0A7S4DE14</accession>
<name>A0A7S4DE14_9EUKA</name>
<proteinExistence type="predicted"/>
<evidence type="ECO:0000313" key="2">
    <source>
        <dbReference type="EMBL" id="CAE0643778.1"/>
    </source>
</evidence>
<reference evidence="2" key="1">
    <citation type="submission" date="2021-01" db="EMBL/GenBank/DDBJ databases">
        <authorList>
            <person name="Corre E."/>
            <person name="Pelletier E."/>
            <person name="Niang G."/>
            <person name="Scheremetjew M."/>
            <person name="Finn R."/>
            <person name="Kale V."/>
            <person name="Holt S."/>
            <person name="Cochrane G."/>
            <person name="Meng A."/>
            <person name="Brown T."/>
            <person name="Cohen L."/>
        </authorList>
    </citation>
    <scope>NUCLEOTIDE SEQUENCE</scope>
    <source>
        <strain evidence="2">CCCM811</strain>
    </source>
</reference>
<feature type="region of interest" description="Disordered" evidence="1">
    <location>
        <begin position="85"/>
        <end position="105"/>
    </location>
</feature>
<dbReference type="AlphaFoldDB" id="A0A7S4DE14"/>
<evidence type="ECO:0000256" key="1">
    <source>
        <dbReference type="SAM" id="MobiDB-lite"/>
    </source>
</evidence>
<sequence length="148" mass="16513">MAAASSSLRRLLLSSSKARLHARPLLASMAKKNAAMAFCTEAPPPRKMARTPSGPVDGEPVRAVWTPVEDEKTGGIYWWNEETDETTEVGAPKPSTYNLSQDPWEEVKDPHTGQVLRCSHSLVITVTFMVIDQDHLLQHKKHHRCIQC</sequence>
<gene>
    <name evidence="2" type="ORF">LGLO00237_LOCUS350</name>
</gene>
<dbReference type="EMBL" id="HBIV01000516">
    <property type="protein sequence ID" value="CAE0643778.1"/>
    <property type="molecule type" value="Transcribed_RNA"/>
</dbReference>